<accession>A0A0R1V2E5</accession>
<comment type="caution">
    <text evidence="6">The sequence shown here is derived from an EMBL/GenBank/DDBJ whole genome shotgun (WGS) entry which is preliminary data.</text>
</comment>
<organism evidence="6 7">
    <name type="scientific">Liquorilactobacillus satsumensis DSM 16230 = JCM 12392</name>
    <dbReference type="NCBI Taxonomy" id="1423801"/>
    <lineage>
        <taxon>Bacteria</taxon>
        <taxon>Bacillati</taxon>
        <taxon>Bacillota</taxon>
        <taxon>Bacilli</taxon>
        <taxon>Lactobacillales</taxon>
        <taxon>Lactobacillaceae</taxon>
        <taxon>Liquorilactobacillus</taxon>
    </lineage>
</organism>
<feature type="domain" description="FAD-dependent oxidoreductase 2 FAD-binding" evidence="5">
    <location>
        <begin position="10"/>
        <end position="464"/>
    </location>
</feature>
<dbReference type="InterPro" id="IPR027477">
    <property type="entry name" value="Succ_DH/fumarate_Rdtase_cat_sf"/>
</dbReference>
<dbReference type="PANTHER" id="PTHR43400:SF7">
    <property type="entry name" value="FAD-DEPENDENT OXIDOREDUCTASE 2 FAD BINDING DOMAIN-CONTAINING PROTEIN"/>
    <property type="match status" value="1"/>
</dbReference>
<dbReference type="PANTHER" id="PTHR43400">
    <property type="entry name" value="FUMARATE REDUCTASE"/>
    <property type="match status" value="1"/>
</dbReference>
<dbReference type="SUPFAM" id="SSF51905">
    <property type="entry name" value="FAD/NAD(P)-binding domain"/>
    <property type="match status" value="1"/>
</dbReference>
<evidence type="ECO:0000313" key="7">
    <source>
        <dbReference type="Proteomes" id="UP000051166"/>
    </source>
</evidence>
<sequence>MEKKVIMTELVVAGSGGTGLAAAYAAAKAGLKVIVLEKLQQIGGNTRISSGFFAINSREQKAAGLQLSKATAVQRLLNYNHFLANGPLIHKIVNSAAEALETLEQMGMKIKLNPTAATTQFAHREDDYKGGSYHMYQDKAQGYQKIQQTLERAGVEFKFGITMQELLSSEGQITGISAVNEAGERFEVHAQAVVVATGGFGGDKKRVATVMQTPYLRTIGVPNMGEGLDAMVKAGGKNIDATALIHAAQLAKSKITRKTSKQHLAGFVKNPLTQLLLTPLFWVNMNGERFTNEDVVYDTVEWANAGWSVGGQYYFVVDTATLNDFTEHGGKLEVSQAGPGADTTTGNFVELAEAAVKDGTAYKGNTLAELAQNAHFETAQFYEAVKKYNDSVQLRVDQQFGKSKKSLVYAIKKAPFYAFTTQVAHLGTIGGVRVDEHLRVLDAEMRPIPGLYTGGANAGGYYEGHSYPAYEGLASGFAWTSGRIAGLSAAKYVKNKQTLPSQPAKNVYK</sequence>
<dbReference type="Gene3D" id="3.90.700.10">
    <property type="entry name" value="Succinate dehydrogenase/fumarate reductase flavoprotein, catalytic domain"/>
    <property type="match status" value="1"/>
</dbReference>
<evidence type="ECO:0000259" key="5">
    <source>
        <dbReference type="Pfam" id="PF00890"/>
    </source>
</evidence>
<dbReference type="STRING" id="1423801.FD50_GL001673"/>
<evidence type="ECO:0000256" key="1">
    <source>
        <dbReference type="ARBA" id="ARBA00001974"/>
    </source>
</evidence>
<evidence type="ECO:0000256" key="4">
    <source>
        <dbReference type="ARBA" id="ARBA00023002"/>
    </source>
</evidence>
<dbReference type="PATRIC" id="fig|1423801.4.peg.1711"/>
<dbReference type="Proteomes" id="UP000051166">
    <property type="component" value="Unassembled WGS sequence"/>
</dbReference>
<dbReference type="SUPFAM" id="SSF56425">
    <property type="entry name" value="Succinate dehydrogenase/fumarate reductase flavoprotein, catalytic domain"/>
    <property type="match status" value="1"/>
</dbReference>
<evidence type="ECO:0000256" key="2">
    <source>
        <dbReference type="ARBA" id="ARBA00022630"/>
    </source>
</evidence>
<evidence type="ECO:0000313" key="6">
    <source>
        <dbReference type="EMBL" id="KRL97122.1"/>
    </source>
</evidence>
<evidence type="ECO:0000256" key="3">
    <source>
        <dbReference type="ARBA" id="ARBA00022827"/>
    </source>
</evidence>
<proteinExistence type="predicted"/>
<comment type="cofactor">
    <cofactor evidence="1">
        <name>FAD</name>
        <dbReference type="ChEBI" id="CHEBI:57692"/>
    </cofactor>
</comment>
<keyword evidence="3" id="KW-0274">FAD</keyword>
<dbReference type="Gene3D" id="3.50.50.60">
    <property type="entry name" value="FAD/NAD(P)-binding domain"/>
    <property type="match status" value="1"/>
</dbReference>
<dbReference type="RefSeq" id="WP_056961452.1">
    <property type="nucleotide sequence ID" value="NZ_AZFQ01000053.1"/>
</dbReference>
<dbReference type="GeneID" id="98308923"/>
<dbReference type="InterPro" id="IPR050315">
    <property type="entry name" value="FAD-oxidoreductase_2"/>
</dbReference>
<dbReference type="GO" id="GO:0033765">
    <property type="term" value="F:steroid dehydrogenase activity, acting on the CH-CH group of donors"/>
    <property type="evidence" value="ECO:0007669"/>
    <property type="project" value="UniProtKB-ARBA"/>
</dbReference>
<protein>
    <submittedName>
        <fullName evidence="6">Fumarate reductase succinate dehydrogenase flavoprotein</fullName>
    </submittedName>
</protein>
<keyword evidence="7" id="KW-1185">Reference proteome</keyword>
<dbReference type="AlphaFoldDB" id="A0A0R1V2E5"/>
<dbReference type="EMBL" id="AZFQ01000053">
    <property type="protein sequence ID" value="KRL97122.1"/>
    <property type="molecule type" value="Genomic_DNA"/>
</dbReference>
<dbReference type="OrthoDB" id="9806724at2"/>
<dbReference type="InterPro" id="IPR036188">
    <property type="entry name" value="FAD/NAD-bd_sf"/>
</dbReference>
<gene>
    <name evidence="6" type="ORF">FD50_GL001673</name>
</gene>
<keyword evidence="4" id="KW-0560">Oxidoreductase</keyword>
<dbReference type="InterPro" id="IPR003953">
    <property type="entry name" value="FAD-dep_OxRdtase_2_FAD-bd"/>
</dbReference>
<name>A0A0R1V2E5_9LACO</name>
<reference evidence="6 7" key="1">
    <citation type="journal article" date="2015" name="Genome Announc.">
        <title>Expanding the biotechnology potential of lactobacilli through comparative genomics of 213 strains and associated genera.</title>
        <authorList>
            <person name="Sun Z."/>
            <person name="Harris H.M."/>
            <person name="McCann A."/>
            <person name="Guo C."/>
            <person name="Argimon S."/>
            <person name="Zhang W."/>
            <person name="Yang X."/>
            <person name="Jeffery I.B."/>
            <person name="Cooney J.C."/>
            <person name="Kagawa T.F."/>
            <person name="Liu W."/>
            <person name="Song Y."/>
            <person name="Salvetti E."/>
            <person name="Wrobel A."/>
            <person name="Rasinkangas P."/>
            <person name="Parkhill J."/>
            <person name="Rea M.C."/>
            <person name="O'Sullivan O."/>
            <person name="Ritari J."/>
            <person name="Douillard F.P."/>
            <person name="Paul Ross R."/>
            <person name="Yang R."/>
            <person name="Briner A.E."/>
            <person name="Felis G.E."/>
            <person name="de Vos W.M."/>
            <person name="Barrangou R."/>
            <person name="Klaenhammer T.R."/>
            <person name="Caufield P.W."/>
            <person name="Cui Y."/>
            <person name="Zhang H."/>
            <person name="O'Toole P.W."/>
        </authorList>
    </citation>
    <scope>NUCLEOTIDE SEQUENCE [LARGE SCALE GENOMIC DNA]</scope>
    <source>
        <strain evidence="6 7">DSM 16230</strain>
    </source>
</reference>
<keyword evidence="2" id="KW-0285">Flavoprotein</keyword>
<dbReference type="Pfam" id="PF00890">
    <property type="entry name" value="FAD_binding_2"/>
    <property type="match status" value="1"/>
</dbReference>